<dbReference type="AlphaFoldDB" id="A0A367GSP7"/>
<protein>
    <submittedName>
        <fullName evidence="11">PKD domain-containing protein</fullName>
    </submittedName>
</protein>
<dbReference type="InterPro" id="IPR008979">
    <property type="entry name" value="Galactose-bd-like_sf"/>
</dbReference>
<dbReference type="GO" id="GO:0005506">
    <property type="term" value="F:iron ion binding"/>
    <property type="evidence" value="ECO:0007669"/>
    <property type="project" value="InterPro"/>
</dbReference>
<keyword evidence="2 7" id="KW-0349">Heme</keyword>
<evidence type="ECO:0000256" key="5">
    <source>
        <dbReference type="ARBA" id="ARBA00022982"/>
    </source>
</evidence>
<gene>
    <name evidence="11" type="ORF">DJ568_03280</name>
</gene>
<dbReference type="InterPro" id="IPR009056">
    <property type="entry name" value="Cyt_c-like_dom"/>
</dbReference>
<evidence type="ECO:0000313" key="12">
    <source>
        <dbReference type="Proteomes" id="UP000253209"/>
    </source>
</evidence>
<dbReference type="Gene3D" id="2.60.40.10">
    <property type="entry name" value="Immunoglobulins"/>
    <property type="match status" value="1"/>
</dbReference>
<dbReference type="InterPro" id="IPR013783">
    <property type="entry name" value="Ig-like_fold"/>
</dbReference>
<dbReference type="GO" id="GO:0020037">
    <property type="term" value="F:heme binding"/>
    <property type="evidence" value="ECO:0007669"/>
    <property type="project" value="InterPro"/>
</dbReference>
<comment type="PTM">
    <text evidence="7">Binds 1 heme c group covalently per subunit.</text>
</comment>
<evidence type="ECO:0000256" key="7">
    <source>
        <dbReference type="PIRSR" id="PIRSR602324-1"/>
    </source>
</evidence>
<evidence type="ECO:0000256" key="6">
    <source>
        <dbReference type="ARBA" id="ARBA00023004"/>
    </source>
</evidence>
<dbReference type="InterPro" id="IPR002324">
    <property type="entry name" value="Cyt_c_ID"/>
</dbReference>
<dbReference type="InterPro" id="IPR005084">
    <property type="entry name" value="CBM6"/>
</dbReference>
<dbReference type="Pfam" id="PF03422">
    <property type="entry name" value="CBM_6"/>
    <property type="match status" value="1"/>
</dbReference>
<evidence type="ECO:0000259" key="10">
    <source>
        <dbReference type="PROSITE" id="PS51007"/>
    </source>
</evidence>
<dbReference type="InterPro" id="IPR036909">
    <property type="entry name" value="Cyt_c-like_dom_sf"/>
</dbReference>
<dbReference type="Gene3D" id="2.60.120.260">
    <property type="entry name" value="Galactose-binding domain-like"/>
    <property type="match status" value="1"/>
</dbReference>
<dbReference type="PROSITE" id="PS51007">
    <property type="entry name" value="CYTC"/>
    <property type="match status" value="1"/>
</dbReference>
<feature type="region of interest" description="Disordered" evidence="8">
    <location>
        <begin position="194"/>
        <end position="224"/>
    </location>
</feature>
<dbReference type="InterPro" id="IPR035986">
    <property type="entry name" value="PKD_dom_sf"/>
</dbReference>
<comment type="caution">
    <text evidence="11">The sequence shown here is derived from an EMBL/GenBank/DDBJ whole genome shotgun (WGS) entry which is preliminary data.</text>
</comment>
<keyword evidence="12" id="KW-1185">Reference proteome</keyword>
<name>A0A367GSP7_9SPHI</name>
<feature type="binding site" description="covalent" evidence="7">
    <location>
        <position position="664"/>
    </location>
    <ligand>
        <name>heme c</name>
        <dbReference type="ChEBI" id="CHEBI:61717"/>
    </ligand>
</feature>
<dbReference type="SMART" id="SM00606">
    <property type="entry name" value="CBD_IV"/>
    <property type="match status" value="1"/>
</dbReference>
<dbReference type="InterPro" id="IPR012938">
    <property type="entry name" value="Glc/Sorbosone_DH"/>
</dbReference>
<dbReference type="SUPFAM" id="SSF50952">
    <property type="entry name" value="Soluble quinoprotein glucose dehydrogenase"/>
    <property type="match status" value="1"/>
</dbReference>
<keyword evidence="6 7" id="KW-0408">Iron</keyword>
<dbReference type="InterPro" id="IPR022409">
    <property type="entry name" value="PKD/Chitinase_dom"/>
</dbReference>
<dbReference type="Pfam" id="PF18911">
    <property type="entry name" value="PKD_4"/>
    <property type="match status" value="1"/>
</dbReference>
<dbReference type="SUPFAM" id="SSF49299">
    <property type="entry name" value="PKD domain"/>
    <property type="match status" value="1"/>
</dbReference>
<dbReference type="InterPro" id="IPR011042">
    <property type="entry name" value="6-blade_b-propeller_TolB-like"/>
</dbReference>
<dbReference type="Pfam" id="PF07995">
    <property type="entry name" value="GSDH"/>
    <property type="match status" value="1"/>
</dbReference>
<evidence type="ECO:0000256" key="8">
    <source>
        <dbReference type="SAM" id="MobiDB-lite"/>
    </source>
</evidence>
<dbReference type="InterPro" id="IPR000601">
    <property type="entry name" value="PKD_dom"/>
</dbReference>
<accession>A0A367GSP7</accession>
<dbReference type="PROSITE" id="PS50093">
    <property type="entry name" value="PKD"/>
    <property type="match status" value="1"/>
</dbReference>
<evidence type="ECO:0000256" key="4">
    <source>
        <dbReference type="ARBA" id="ARBA00022729"/>
    </source>
</evidence>
<organism evidence="11 12">
    <name type="scientific">Mucilaginibacter hurinus</name>
    <dbReference type="NCBI Taxonomy" id="2201324"/>
    <lineage>
        <taxon>Bacteria</taxon>
        <taxon>Pseudomonadati</taxon>
        <taxon>Bacteroidota</taxon>
        <taxon>Sphingobacteriia</taxon>
        <taxon>Sphingobacteriales</taxon>
        <taxon>Sphingobacteriaceae</taxon>
        <taxon>Mucilaginibacter</taxon>
    </lineage>
</organism>
<evidence type="ECO:0000256" key="2">
    <source>
        <dbReference type="ARBA" id="ARBA00022617"/>
    </source>
</evidence>
<keyword evidence="3 7" id="KW-0479">Metal-binding</keyword>
<feature type="binding site" description="covalent" evidence="7">
    <location>
        <position position="660"/>
    </location>
    <ligand>
        <name>heme c</name>
        <dbReference type="ChEBI" id="CHEBI:61717"/>
    </ligand>
</feature>
<dbReference type="Proteomes" id="UP000253209">
    <property type="component" value="Unassembled WGS sequence"/>
</dbReference>
<keyword evidence="1" id="KW-0813">Transport</keyword>
<feature type="binding site" description="covalent" evidence="7">
    <location>
        <position position="709"/>
    </location>
    <ligand>
        <name>heme c</name>
        <dbReference type="ChEBI" id="CHEBI:61717"/>
    </ligand>
</feature>
<feature type="domain" description="Cytochrome c" evidence="10">
    <location>
        <begin position="646"/>
        <end position="731"/>
    </location>
</feature>
<keyword evidence="5" id="KW-0249">Electron transport</keyword>
<dbReference type="EMBL" id="QGDC01000002">
    <property type="protein sequence ID" value="RCH55791.1"/>
    <property type="molecule type" value="Genomic_DNA"/>
</dbReference>
<dbReference type="CDD" id="cd00146">
    <property type="entry name" value="PKD"/>
    <property type="match status" value="1"/>
</dbReference>
<evidence type="ECO:0000256" key="1">
    <source>
        <dbReference type="ARBA" id="ARBA00022448"/>
    </source>
</evidence>
<dbReference type="GO" id="GO:0009055">
    <property type="term" value="F:electron transfer activity"/>
    <property type="evidence" value="ECO:0007669"/>
    <property type="project" value="InterPro"/>
</dbReference>
<sequence length="908" mass="99869">MSISTSSSLRLFAFTIVCLILFSSMMISNRAEKVHVAGMPVDTEQNRFTKTVLAEKLDEPLQMLIFKDNKVLFIERKGNVKLYNPETKTTSVIAVIPVSTKYKSREGKISEAEDGLLGVIADPGFDKNHWLYLYYSAAGDEAKNILVRYEYVNDKLIESSKKIVLEVPVQREQCCHTGGKMAFDKDNNLYLTTGDNTSSKATGYSPSDEREGRSPWDAQGTSANTNDLRGKILRIHPEPDGTYTVPDGNLFPKDMAKTRPEIYVMGIRNPYSIFVDKRSGYLYWGEVGPDAGRDSANRGPRSYDEYNRTNKPGFFGWPYFGADNKAYHKVDFSTGMSKGKYNPDKPLNTSPNNTGLNELPPAQKALIWYSYEKSEEFPLLGTGGRSAMLGPVYYAEDYASSAKRFPDYYNNKLFIFEWLRDWILTVNFDENGNYQSMERFLPGMRFSHPMDLKFGPDGDMYVLEYGQGWFTQNNDAQLVHITYNAGNRKPNVMAAADKTVGGLPLKVNFSSAGTHDFDNDKLTYKWTVITPSGARIPLKGENPAYTFLKKGVYKAVLTVTDVKGASASKTVSIKAGNQPPVINIAVSGNQLYYFPGKPVNYKVTMRDKEDGIIPGGKLPQSKLKVSITQTGSEKGANTPGHRYGPENFTEGKSLMLKSDCKACHDDKRKVIGPSYTAIAAKYSDEPANVEKLAAKIISGGNGVWGEMNMSAHPQMPKDDAKAIVRYILNIASADATPANLPPAGTYDPGNKDGLLTVKAAYTDKGIPGIPSAFTEAAYILNSPVLNAANGKFSGDFQVHNKVNGRSAVLVKKAGNITYENIDLTGVSGFDLNVSTPGKTSGGAIELRFNNPEGKLVGSVTVAKGVERHNIRVNLANLFSGKHNLCLVFTGPDTKEGILYIDTITLLAR</sequence>
<dbReference type="SUPFAM" id="SSF46626">
    <property type="entry name" value="Cytochrome c"/>
    <property type="match status" value="1"/>
</dbReference>
<dbReference type="Pfam" id="PF00034">
    <property type="entry name" value="Cytochrom_C"/>
    <property type="match status" value="1"/>
</dbReference>
<feature type="compositionally biased region" description="Polar residues" evidence="8">
    <location>
        <begin position="194"/>
        <end position="205"/>
    </location>
</feature>
<dbReference type="SUPFAM" id="SSF49785">
    <property type="entry name" value="Galactose-binding domain-like"/>
    <property type="match status" value="1"/>
</dbReference>
<dbReference type="Gene3D" id="1.10.760.10">
    <property type="entry name" value="Cytochrome c-like domain"/>
    <property type="match status" value="1"/>
</dbReference>
<feature type="domain" description="PKD" evidence="9">
    <location>
        <begin position="490"/>
        <end position="573"/>
    </location>
</feature>
<dbReference type="GO" id="GO:0030246">
    <property type="term" value="F:carbohydrate binding"/>
    <property type="evidence" value="ECO:0007669"/>
    <property type="project" value="InterPro"/>
</dbReference>
<dbReference type="PANTHER" id="PTHR19328:SF75">
    <property type="entry name" value="ALDOSE SUGAR DEHYDROGENASE YLII"/>
    <property type="match status" value="1"/>
</dbReference>
<dbReference type="Gene3D" id="2.120.10.30">
    <property type="entry name" value="TolB, C-terminal domain"/>
    <property type="match status" value="1"/>
</dbReference>
<dbReference type="PANTHER" id="PTHR19328">
    <property type="entry name" value="HEDGEHOG-INTERACTING PROTEIN"/>
    <property type="match status" value="1"/>
</dbReference>
<evidence type="ECO:0000313" key="11">
    <source>
        <dbReference type="EMBL" id="RCH55791.1"/>
    </source>
</evidence>
<evidence type="ECO:0000256" key="3">
    <source>
        <dbReference type="ARBA" id="ARBA00022723"/>
    </source>
</evidence>
<dbReference type="InterPro" id="IPR011041">
    <property type="entry name" value="Quinoprot_gluc/sorb_DH_b-prop"/>
</dbReference>
<evidence type="ECO:0000259" key="9">
    <source>
        <dbReference type="PROSITE" id="PS50093"/>
    </source>
</evidence>
<keyword evidence="4" id="KW-0732">Signal</keyword>
<proteinExistence type="predicted"/>
<reference evidence="11 12" key="1">
    <citation type="submission" date="2018-05" db="EMBL/GenBank/DDBJ databases">
        <title>Mucilaginibacter hurinus sp. nov., isolated from briquette warehouse soil.</title>
        <authorList>
            <person name="Choi L."/>
        </authorList>
    </citation>
    <scope>NUCLEOTIDE SEQUENCE [LARGE SCALE GENOMIC DNA]</scope>
    <source>
        <strain evidence="11 12">ZR32</strain>
    </source>
</reference>
<dbReference type="InterPro" id="IPR006584">
    <property type="entry name" value="Cellulose-bd_IV"/>
</dbReference>
<dbReference type="SMART" id="SM00089">
    <property type="entry name" value="PKD"/>
    <property type="match status" value="1"/>
</dbReference>
<dbReference type="PRINTS" id="PR00606">
    <property type="entry name" value="CYTCHROMECID"/>
</dbReference>
<dbReference type="CDD" id="cd04084">
    <property type="entry name" value="CBM6_xylanase-like"/>
    <property type="match status" value="1"/>
</dbReference>